<accession>A0A4Z2EGB9</accession>
<proteinExistence type="predicted"/>
<name>A0A4Z2EGB9_9TELE</name>
<keyword evidence="2" id="KW-1185">Reference proteome</keyword>
<evidence type="ECO:0000313" key="2">
    <source>
        <dbReference type="Proteomes" id="UP000314294"/>
    </source>
</evidence>
<reference evidence="1 2" key="1">
    <citation type="submission" date="2019-03" db="EMBL/GenBank/DDBJ databases">
        <title>First draft genome of Liparis tanakae, snailfish: a comprehensive survey of snailfish specific genes.</title>
        <authorList>
            <person name="Kim W."/>
            <person name="Song I."/>
            <person name="Jeong J.-H."/>
            <person name="Kim D."/>
            <person name="Kim S."/>
            <person name="Ryu S."/>
            <person name="Song J.Y."/>
            <person name="Lee S.K."/>
        </authorList>
    </citation>
    <scope>NUCLEOTIDE SEQUENCE [LARGE SCALE GENOMIC DNA]</scope>
    <source>
        <tissue evidence="1">Muscle</tissue>
    </source>
</reference>
<organism evidence="1 2">
    <name type="scientific">Liparis tanakae</name>
    <name type="common">Tanaka's snailfish</name>
    <dbReference type="NCBI Taxonomy" id="230148"/>
    <lineage>
        <taxon>Eukaryota</taxon>
        <taxon>Metazoa</taxon>
        <taxon>Chordata</taxon>
        <taxon>Craniata</taxon>
        <taxon>Vertebrata</taxon>
        <taxon>Euteleostomi</taxon>
        <taxon>Actinopterygii</taxon>
        <taxon>Neopterygii</taxon>
        <taxon>Teleostei</taxon>
        <taxon>Neoteleostei</taxon>
        <taxon>Acanthomorphata</taxon>
        <taxon>Eupercaria</taxon>
        <taxon>Perciformes</taxon>
        <taxon>Cottioidei</taxon>
        <taxon>Cottales</taxon>
        <taxon>Liparidae</taxon>
        <taxon>Liparis</taxon>
    </lineage>
</organism>
<gene>
    <name evidence="1" type="ORF">EYF80_062078</name>
</gene>
<comment type="caution">
    <text evidence="1">The sequence shown here is derived from an EMBL/GenBank/DDBJ whole genome shotgun (WGS) entry which is preliminary data.</text>
</comment>
<dbReference type="EMBL" id="SRLO01007756">
    <property type="protein sequence ID" value="TNN27775.1"/>
    <property type="molecule type" value="Genomic_DNA"/>
</dbReference>
<protein>
    <submittedName>
        <fullName evidence="1">Uncharacterized protein</fullName>
    </submittedName>
</protein>
<evidence type="ECO:0000313" key="1">
    <source>
        <dbReference type="EMBL" id="TNN27775.1"/>
    </source>
</evidence>
<dbReference type="AlphaFoldDB" id="A0A4Z2EGB9"/>
<sequence>MDWFQRLRWDDFMLFFVTQHEHGGCLDGWTFENICKHGAVCSGSSVVVGCRPDDLTTTGKEPGPESVRPHP</sequence>
<dbReference type="Proteomes" id="UP000314294">
    <property type="component" value="Unassembled WGS sequence"/>
</dbReference>